<comment type="catalytic activity">
    <reaction evidence="19">
        <text>a 5'-end 2'-deoxyribose-2'-deoxyribonucleotide-DNA = (2E,4S)-4-hydroxypenten-2-al-5-phosphate + a 5'-end 5'-phospho-2'-deoxyribonucleoside-DNA + H(+)</text>
        <dbReference type="Rhea" id="RHEA:76255"/>
        <dbReference type="Rhea" id="RHEA-COMP:13180"/>
        <dbReference type="Rhea" id="RHEA-COMP:18657"/>
        <dbReference type="ChEBI" id="CHEBI:15378"/>
        <dbReference type="ChEBI" id="CHEBI:136412"/>
        <dbReference type="ChEBI" id="CHEBI:195194"/>
        <dbReference type="ChEBI" id="CHEBI:195195"/>
    </reaction>
</comment>
<dbReference type="InterPro" id="IPR003141">
    <property type="entry name" value="Pol/His_phosphatase_N"/>
</dbReference>
<dbReference type="InterPro" id="IPR010996">
    <property type="entry name" value="HHH_MUS81"/>
</dbReference>
<dbReference type="GO" id="GO:0003887">
    <property type="term" value="F:DNA-directed DNA polymerase activity"/>
    <property type="evidence" value="ECO:0007669"/>
    <property type="project" value="UniProtKB-KW"/>
</dbReference>
<dbReference type="PANTHER" id="PTHR36928">
    <property type="entry name" value="PHOSPHATASE YCDX-RELATED"/>
    <property type="match status" value="1"/>
</dbReference>
<dbReference type="InterPro" id="IPR047967">
    <property type="entry name" value="PolX_PHP"/>
</dbReference>
<dbReference type="GO" id="GO:0140078">
    <property type="term" value="F:class I DNA-(apurinic or apyrimidinic site) endonuclease activity"/>
    <property type="evidence" value="ECO:0007669"/>
    <property type="project" value="UniProtKB-EC"/>
</dbReference>
<dbReference type="InterPro" id="IPR002008">
    <property type="entry name" value="DNA_pol_X_beta-like"/>
</dbReference>
<dbReference type="SMART" id="SM00481">
    <property type="entry name" value="POLIIIAc"/>
    <property type="match status" value="1"/>
</dbReference>
<dbReference type="SUPFAM" id="SSF89550">
    <property type="entry name" value="PHP domain-like"/>
    <property type="match status" value="1"/>
</dbReference>
<comment type="catalytic activity">
    <reaction evidence="21">
        <text>DNA(n) + a 2'-deoxyribonucleoside 5'-triphosphate = DNA(n+1) + diphosphate</text>
        <dbReference type="Rhea" id="RHEA:22508"/>
        <dbReference type="Rhea" id="RHEA-COMP:17339"/>
        <dbReference type="Rhea" id="RHEA-COMP:17340"/>
        <dbReference type="ChEBI" id="CHEBI:33019"/>
        <dbReference type="ChEBI" id="CHEBI:61560"/>
        <dbReference type="ChEBI" id="CHEBI:173112"/>
        <dbReference type="EC" id="2.7.7.7"/>
    </reaction>
</comment>
<evidence type="ECO:0000256" key="15">
    <source>
        <dbReference type="ARBA" id="ARBA00023204"/>
    </source>
</evidence>
<dbReference type="EMBL" id="LHQS01000004">
    <property type="protein sequence ID" value="RXE55163.1"/>
    <property type="molecule type" value="Genomic_DNA"/>
</dbReference>
<organism evidence="25 26">
    <name type="scientific">Methanoculleus taiwanensis</name>
    <dbReference type="NCBI Taxonomy" id="1550565"/>
    <lineage>
        <taxon>Archaea</taxon>
        <taxon>Methanobacteriati</taxon>
        <taxon>Methanobacteriota</taxon>
        <taxon>Stenosarchaea group</taxon>
        <taxon>Methanomicrobia</taxon>
        <taxon>Methanomicrobiales</taxon>
        <taxon>Methanomicrobiaceae</taxon>
        <taxon>Methanoculleus</taxon>
    </lineage>
</organism>
<dbReference type="Gene3D" id="1.10.150.20">
    <property type="entry name" value="5' to 3' exonuclease, C-terminal subdomain"/>
    <property type="match status" value="1"/>
</dbReference>
<comment type="caution">
    <text evidence="25">The sequence shown here is derived from an EMBL/GenBank/DDBJ whole genome shotgun (WGS) entry which is preliminary data.</text>
</comment>
<keyword evidence="13" id="KW-0239">DNA-directed DNA polymerase</keyword>
<evidence type="ECO:0000259" key="24">
    <source>
        <dbReference type="SMART" id="SM00483"/>
    </source>
</evidence>
<dbReference type="Pfam" id="PF14716">
    <property type="entry name" value="HHH_8"/>
    <property type="match status" value="1"/>
</dbReference>
<dbReference type="Proteomes" id="UP000290932">
    <property type="component" value="Unassembled WGS sequence"/>
</dbReference>
<dbReference type="InterPro" id="IPR002054">
    <property type="entry name" value="DNA-dir_DNA_pol_X"/>
</dbReference>
<feature type="domain" description="Helix-hairpin-helix DNA-binding motif class 1" evidence="22">
    <location>
        <begin position="133"/>
        <end position="152"/>
    </location>
</feature>
<keyword evidence="6" id="KW-0488">Methylation</keyword>
<dbReference type="Pfam" id="PF14791">
    <property type="entry name" value="DNA_pol_B_thumb"/>
    <property type="match status" value="1"/>
</dbReference>
<dbReference type="SUPFAM" id="SSF47802">
    <property type="entry name" value="DNA polymerase beta, N-terminal domain-like"/>
    <property type="match status" value="1"/>
</dbReference>
<evidence type="ECO:0000313" key="26">
    <source>
        <dbReference type="Proteomes" id="UP000290932"/>
    </source>
</evidence>
<dbReference type="RefSeq" id="WP_128695072.1">
    <property type="nucleotide sequence ID" value="NZ_LHQS01000004.1"/>
</dbReference>
<dbReference type="Gene3D" id="3.30.210.10">
    <property type="entry name" value="DNA polymerase, thumb domain"/>
    <property type="match status" value="1"/>
</dbReference>
<dbReference type="NCBIfam" id="NF006375">
    <property type="entry name" value="PRK08609.1"/>
    <property type="match status" value="1"/>
</dbReference>
<dbReference type="PANTHER" id="PTHR36928:SF1">
    <property type="entry name" value="PHOSPHATASE YCDX-RELATED"/>
    <property type="match status" value="1"/>
</dbReference>
<dbReference type="CDD" id="cd07436">
    <property type="entry name" value="PHP_PolX"/>
    <property type="match status" value="1"/>
</dbReference>
<dbReference type="PRINTS" id="PR00870">
    <property type="entry name" value="DNAPOLXBETA"/>
</dbReference>
<evidence type="ECO:0000256" key="7">
    <source>
        <dbReference type="ARBA" id="ARBA00022634"/>
    </source>
</evidence>
<dbReference type="Gene3D" id="1.10.150.110">
    <property type="entry name" value="DNA polymerase beta, N-terminal domain-like"/>
    <property type="match status" value="1"/>
</dbReference>
<dbReference type="InterPro" id="IPR037160">
    <property type="entry name" value="DNA_Pol_thumb_sf"/>
</dbReference>
<dbReference type="Gene3D" id="3.30.460.10">
    <property type="entry name" value="Beta Polymerase, domain 2"/>
    <property type="match status" value="1"/>
</dbReference>
<evidence type="ECO:0000256" key="21">
    <source>
        <dbReference type="ARBA" id="ARBA00049244"/>
    </source>
</evidence>
<evidence type="ECO:0000256" key="12">
    <source>
        <dbReference type="ARBA" id="ARBA00022843"/>
    </source>
</evidence>
<keyword evidence="11" id="KW-0227">DNA damage</keyword>
<dbReference type="InterPro" id="IPR022311">
    <property type="entry name" value="PolX-like"/>
</dbReference>
<keyword evidence="8" id="KW-0808">Transferase</keyword>
<gene>
    <name evidence="25" type="ORF">ABH15_13170</name>
</gene>
<evidence type="ECO:0000256" key="5">
    <source>
        <dbReference type="ARBA" id="ARBA00020020"/>
    </source>
</evidence>
<evidence type="ECO:0000256" key="3">
    <source>
        <dbReference type="ARBA" id="ARBA00012417"/>
    </source>
</evidence>
<feature type="domain" description="Polymerase/histidinol phosphatase N-terminal" evidence="23">
    <location>
        <begin position="338"/>
        <end position="416"/>
    </location>
</feature>
<evidence type="ECO:0000256" key="17">
    <source>
        <dbReference type="ARBA" id="ARBA00035726"/>
    </source>
</evidence>
<dbReference type="OrthoDB" id="8999at2157"/>
<dbReference type="GO" id="GO:0008270">
    <property type="term" value="F:zinc ion binding"/>
    <property type="evidence" value="ECO:0007669"/>
    <property type="project" value="TreeGrafter"/>
</dbReference>
<feature type="domain" description="Helix-hairpin-helix DNA-binding motif class 1" evidence="22">
    <location>
        <begin position="58"/>
        <end position="77"/>
    </location>
</feature>
<dbReference type="AlphaFoldDB" id="A0A498GX54"/>
<evidence type="ECO:0000256" key="2">
    <source>
        <dbReference type="ARBA" id="ARBA00004496"/>
    </source>
</evidence>
<comment type="catalytic activity">
    <reaction evidence="18">
        <text>2'-deoxyribonucleotide-(2'-deoxyribose 5'-phosphate)-2'-deoxyribonucleotide-DNA = a 3'-end 2'-deoxyribonucleotide-(2,3-dehydro-2,3-deoxyribose 5'-phosphate)-DNA + a 5'-end 5'-phospho-2'-deoxyribonucleoside-DNA + H(+)</text>
        <dbReference type="Rhea" id="RHEA:66592"/>
        <dbReference type="Rhea" id="RHEA-COMP:13180"/>
        <dbReference type="Rhea" id="RHEA-COMP:16897"/>
        <dbReference type="Rhea" id="RHEA-COMP:17067"/>
        <dbReference type="ChEBI" id="CHEBI:15378"/>
        <dbReference type="ChEBI" id="CHEBI:136412"/>
        <dbReference type="ChEBI" id="CHEBI:157695"/>
        <dbReference type="ChEBI" id="CHEBI:167181"/>
        <dbReference type="EC" id="4.2.99.18"/>
    </reaction>
</comment>
<keyword evidence="26" id="KW-1185">Reference proteome</keyword>
<dbReference type="SMART" id="SM00278">
    <property type="entry name" value="HhH1"/>
    <property type="match status" value="3"/>
</dbReference>
<dbReference type="EC" id="4.2.99.18" evidence="4"/>
<dbReference type="PIRSF" id="PIRSF005047">
    <property type="entry name" value="UCP005047_YshC"/>
    <property type="match status" value="1"/>
</dbReference>
<evidence type="ECO:0000256" key="8">
    <source>
        <dbReference type="ARBA" id="ARBA00022679"/>
    </source>
</evidence>
<dbReference type="Pfam" id="PF02811">
    <property type="entry name" value="PHP"/>
    <property type="match status" value="1"/>
</dbReference>
<evidence type="ECO:0000256" key="11">
    <source>
        <dbReference type="ARBA" id="ARBA00022763"/>
    </source>
</evidence>
<evidence type="ECO:0000256" key="6">
    <source>
        <dbReference type="ARBA" id="ARBA00022481"/>
    </source>
</evidence>
<comment type="cofactor">
    <cofactor evidence="1">
        <name>Mg(2+)</name>
        <dbReference type="ChEBI" id="CHEBI:18420"/>
    </cofactor>
</comment>
<keyword evidence="15" id="KW-0234">DNA repair</keyword>
<evidence type="ECO:0000259" key="23">
    <source>
        <dbReference type="SMART" id="SM00481"/>
    </source>
</evidence>
<keyword evidence="7" id="KW-0237">DNA synthesis</keyword>
<dbReference type="EC" id="2.7.7.7" evidence="3"/>
<evidence type="ECO:0000256" key="10">
    <source>
        <dbReference type="ARBA" id="ARBA00022705"/>
    </source>
</evidence>
<dbReference type="Gene3D" id="3.20.20.140">
    <property type="entry name" value="Metal-dependent hydrolases"/>
    <property type="match status" value="1"/>
</dbReference>
<feature type="domain" description="Helix-hairpin-helix DNA-binding motif class 1" evidence="22">
    <location>
        <begin position="98"/>
        <end position="117"/>
    </location>
</feature>
<sequence length="566" mass="62677">MERSDPQQVTNRQVAGVLTFMGQLLEISGDDPFKIRPYYRAAQEVERQSEPVAGRGEEELVALRGIGRQIARKIGEIEETGTFRELDELRAEIPDSLIELLALDSVGPKTINLLWKKLGILSVGDLDKAARNHRIRAVKGFGAKKEENILRAIDRFQQKNGRMTRAEADAIVNAATGVLLPGTFTVAGSYRRGLSTVGDIDIVTLEERDAVRPRLTAVADEVIDDGSRKTSLRIGGRRVDIRYATPEIYGAMLMYLTGSKAFNIRIRAVANSGGYTLNEYGLEERSSGRLQTFADEEGLFRELKMDYVPPELREDRGEVELALAGALPSLVDLPDVRGDLHSHTRWSDGRQTLEEIAVRGDELGYEYILITDHSSSLGVARGLDTDALQRQQSEIEHTNRRHTCTLLSGVEVDIKSDGALGLPGKMLADLDLVIASVHSGFQQEEDQITRRILSAVENEHVDIVGHPTGRLLGRRPPYAVDLARVIERAAEVGTALEINASPHRLDLDDIYIRQAKEKGVKLTIGTDSHRTSEFSNMRYGITLARRGWCTAPDILNTSTLAGLLEW</sequence>
<protein>
    <recommendedName>
        <fullName evidence="5">DNA polymerase beta</fullName>
        <ecNumber evidence="3">2.7.7.7</ecNumber>
        <ecNumber evidence="4">4.2.99.18</ecNumber>
    </recommendedName>
    <alternativeName>
        <fullName evidence="16">5'-deoxyribose-phosphate lyase</fullName>
    </alternativeName>
    <alternativeName>
        <fullName evidence="17">AP lyase</fullName>
    </alternativeName>
</protein>
<evidence type="ECO:0000259" key="22">
    <source>
        <dbReference type="SMART" id="SM00278"/>
    </source>
</evidence>
<dbReference type="InterPro" id="IPR050243">
    <property type="entry name" value="PHP_phosphatase"/>
</dbReference>
<evidence type="ECO:0000256" key="13">
    <source>
        <dbReference type="ARBA" id="ARBA00022932"/>
    </source>
</evidence>
<evidence type="ECO:0000313" key="25">
    <source>
        <dbReference type="EMBL" id="RXE55163.1"/>
    </source>
</evidence>
<evidence type="ECO:0000256" key="16">
    <source>
        <dbReference type="ARBA" id="ARBA00035717"/>
    </source>
</evidence>
<name>A0A498GX54_9EURY</name>
<accession>A0A498GX54</accession>
<keyword evidence="9" id="KW-0548">Nucleotidyltransferase</keyword>
<keyword evidence="12" id="KW-0832">Ubl conjugation</keyword>
<dbReference type="InterPro" id="IPR016195">
    <property type="entry name" value="Pol/histidinol_Pase-like"/>
</dbReference>
<evidence type="ECO:0000256" key="20">
    <source>
        <dbReference type="ARBA" id="ARBA00045548"/>
    </source>
</evidence>
<evidence type="ECO:0000256" key="1">
    <source>
        <dbReference type="ARBA" id="ARBA00001946"/>
    </source>
</evidence>
<dbReference type="GO" id="GO:0006281">
    <property type="term" value="P:DNA repair"/>
    <property type="evidence" value="ECO:0007669"/>
    <property type="project" value="UniProtKB-KW"/>
</dbReference>
<evidence type="ECO:0000256" key="4">
    <source>
        <dbReference type="ARBA" id="ARBA00012720"/>
    </source>
</evidence>
<dbReference type="CDD" id="cd00141">
    <property type="entry name" value="NT_POLXc"/>
    <property type="match status" value="1"/>
</dbReference>
<dbReference type="InterPro" id="IPR004013">
    <property type="entry name" value="PHP_dom"/>
</dbReference>
<dbReference type="GO" id="GO:0042578">
    <property type="term" value="F:phosphoric ester hydrolase activity"/>
    <property type="evidence" value="ECO:0007669"/>
    <property type="project" value="TreeGrafter"/>
</dbReference>
<evidence type="ECO:0000256" key="18">
    <source>
        <dbReference type="ARBA" id="ARBA00044632"/>
    </source>
</evidence>
<dbReference type="GO" id="GO:0005829">
    <property type="term" value="C:cytosol"/>
    <property type="evidence" value="ECO:0007669"/>
    <property type="project" value="TreeGrafter"/>
</dbReference>
<evidence type="ECO:0000256" key="19">
    <source>
        <dbReference type="ARBA" id="ARBA00044678"/>
    </source>
</evidence>
<dbReference type="InterPro" id="IPR029398">
    <property type="entry name" value="PolB_thumb"/>
</dbReference>
<dbReference type="InterPro" id="IPR003583">
    <property type="entry name" value="Hlx-hairpin-Hlx_DNA-bd_motif"/>
</dbReference>
<evidence type="ECO:0000256" key="14">
    <source>
        <dbReference type="ARBA" id="ARBA00023053"/>
    </source>
</evidence>
<dbReference type="InterPro" id="IPR027421">
    <property type="entry name" value="DNA_pol_lamdba_lyase_dom_sf"/>
</dbReference>
<proteinExistence type="predicted"/>
<feature type="domain" description="DNA-directed DNA polymerase X" evidence="24">
    <location>
        <begin position="9"/>
        <end position="314"/>
    </location>
</feature>
<comment type="function">
    <text evidence="20">Repair polymerase that plays a key role in base-excision repair. During this process, the damaged base is excised by specific DNA glycosylases, the DNA backbone is nicked at the abasic site by an apurinic/apyrimidic (AP) endonuclease, and POLB removes 5'-deoxyribose-phosphate from the preincised AP site acting as a 5'-deoxyribose-phosphate lyase (5'-dRP lyase); through its DNA polymerase activity, it adds one nucleotide to the 3' end of the arising single-nucleotide gap. Conducts 'gap-filling' DNA synthesis in a stepwise distributive fashion rather than in a processive fashion as for other DNA polymerases. It is also able to cleave sugar-phosphate bonds 3' to an intact AP site, acting as an AP lyase.</text>
</comment>
<keyword evidence="14" id="KW-0915">Sodium</keyword>
<dbReference type="Pfam" id="PF14520">
    <property type="entry name" value="HHH_5"/>
    <property type="match status" value="1"/>
</dbReference>
<evidence type="ECO:0000256" key="9">
    <source>
        <dbReference type="ARBA" id="ARBA00022695"/>
    </source>
</evidence>
<dbReference type="SMART" id="SM00483">
    <property type="entry name" value="POLXc"/>
    <property type="match status" value="1"/>
</dbReference>
<dbReference type="GO" id="GO:0003677">
    <property type="term" value="F:DNA binding"/>
    <property type="evidence" value="ECO:0007669"/>
    <property type="project" value="InterPro"/>
</dbReference>
<reference evidence="25 26" key="1">
    <citation type="journal article" date="2015" name="Int. J. Syst. Evol. Microbiol.">
        <title>Methanoculleus taiwanensis sp. nov., a methanogen isolated from deep marine sediment at the deformation front area near Taiwan.</title>
        <authorList>
            <person name="Weng C.Y."/>
            <person name="Chen S.C."/>
            <person name="Lai M.C."/>
            <person name="Wu S.Y."/>
            <person name="Lin S."/>
            <person name="Yang T.F."/>
            <person name="Chen P.C."/>
        </authorList>
    </citation>
    <scope>NUCLEOTIDE SEQUENCE [LARGE SCALE GENOMIC DNA]</scope>
    <source>
        <strain evidence="25 26">CYW4</strain>
    </source>
</reference>
<dbReference type="SUPFAM" id="SSF81301">
    <property type="entry name" value="Nucleotidyltransferase"/>
    <property type="match status" value="1"/>
</dbReference>
<comment type="subcellular location">
    <subcellularLocation>
        <location evidence="2">Cytoplasm</location>
    </subcellularLocation>
</comment>
<keyword evidence="10" id="KW-0235">DNA replication</keyword>
<dbReference type="InterPro" id="IPR043519">
    <property type="entry name" value="NT_sf"/>
</dbReference>